<evidence type="ECO:0000256" key="1">
    <source>
        <dbReference type="ARBA" id="ARBA00022553"/>
    </source>
</evidence>
<feature type="domain" description="Response regulatory" evidence="3">
    <location>
        <begin position="5"/>
        <end position="120"/>
    </location>
</feature>
<keyword evidence="1 2" id="KW-0597">Phosphoprotein</keyword>
<reference evidence="4" key="1">
    <citation type="submission" date="2017-04" db="EMBL/GenBank/DDBJ databases">
        <title>Genome deletions in a multicellular cyanobacterial endosymbiont for morphological adaptation in marine diatoms.</title>
        <authorList>
            <person name="Wang Y."/>
            <person name="Gao H."/>
            <person name="Li R."/>
            <person name="Xu X."/>
        </authorList>
    </citation>
    <scope>NUCLEOTIDE SEQUENCE</scope>
    <source>
        <strain evidence="4">FACHB 800</strain>
    </source>
</reference>
<proteinExistence type="predicted"/>
<dbReference type="SMART" id="SM00448">
    <property type="entry name" value="REC"/>
    <property type="match status" value="1"/>
</dbReference>
<dbReference type="GO" id="GO:0000160">
    <property type="term" value="P:phosphorelay signal transduction system"/>
    <property type="evidence" value="ECO:0007669"/>
    <property type="project" value="InterPro"/>
</dbReference>
<protein>
    <submittedName>
        <fullName evidence="4">Two-component hybrid sensor and regulator</fullName>
    </submittedName>
</protein>
<organism evidence="4 5">
    <name type="scientific">Richelia sinica FACHB-800</name>
    <dbReference type="NCBI Taxonomy" id="1357546"/>
    <lineage>
        <taxon>Bacteria</taxon>
        <taxon>Bacillati</taxon>
        <taxon>Cyanobacteriota</taxon>
        <taxon>Cyanophyceae</taxon>
        <taxon>Nostocales</taxon>
        <taxon>Nostocaceae</taxon>
        <taxon>Richelia</taxon>
    </lineage>
</organism>
<keyword evidence="5" id="KW-1185">Reference proteome</keyword>
<sequence length="160" mass="18009">MLSAKIMIVEDEVIIAMDLAEDLETLGYEVAEVVSSGEKAIEKVSEIQPDLILMDIMLKGEIDGITAAGEIAKMFDIPIVYLTAHTDKNTMLRAKSIKHCGYIIKPFDRQDLQKTIEKALTTDQCKYEQVITNSFPSEDYPCIKGEEKAKIILNWEESHI</sequence>
<dbReference type="Pfam" id="PF00072">
    <property type="entry name" value="Response_reg"/>
    <property type="match status" value="1"/>
</dbReference>
<dbReference type="SUPFAM" id="SSF52172">
    <property type="entry name" value="CheY-like"/>
    <property type="match status" value="1"/>
</dbReference>
<dbReference type="InterPro" id="IPR001789">
    <property type="entry name" value="Sig_transdc_resp-reg_receiver"/>
</dbReference>
<dbReference type="CDD" id="cd17534">
    <property type="entry name" value="REC_DC-like"/>
    <property type="match status" value="1"/>
</dbReference>
<name>A0A975TAR0_9NOST</name>
<dbReference type="Proteomes" id="UP000683511">
    <property type="component" value="Chromosome"/>
</dbReference>
<dbReference type="PROSITE" id="PS50110">
    <property type="entry name" value="RESPONSE_REGULATORY"/>
    <property type="match status" value="1"/>
</dbReference>
<dbReference type="PANTHER" id="PTHR44591:SF3">
    <property type="entry name" value="RESPONSE REGULATORY DOMAIN-CONTAINING PROTEIN"/>
    <property type="match status" value="1"/>
</dbReference>
<dbReference type="KEGG" id="rsin:B6N60_03860"/>
<dbReference type="AlphaFoldDB" id="A0A975TAR0"/>
<dbReference type="InterPro" id="IPR050595">
    <property type="entry name" value="Bact_response_regulator"/>
</dbReference>
<dbReference type="PANTHER" id="PTHR44591">
    <property type="entry name" value="STRESS RESPONSE REGULATOR PROTEIN 1"/>
    <property type="match status" value="1"/>
</dbReference>
<evidence type="ECO:0000313" key="5">
    <source>
        <dbReference type="Proteomes" id="UP000683511"/>
    </source>
</evidence>
<dbReference type="Gene3D" id="3.40.50.2300">
    <property type="match status" value="1"/>
</dbReference>
<evidence type="ECO:0000256" key="2">
    <source>
        <dbReference type="PROSITE-ProRule" id="PRU00169"/>
    </source>
</evidence>
<dbReference type="InterPro" id="IPR011006">
    <property type="entry name" value="CheY-like_superfamily"/>
</dbReference>
<dbReference type="EMBL" id="CP021056">
    <property type="protein sequence ID" value="QXE25149.1"/>
    <property type="molecule type" value="Genomic_DNA"/>
</dbReference>
<evidence type="ECO:0000313" key="4">
    <source>
        <dbReference type="EMBL" id="QXE25149.1"/>
    </source>
</evidence>
<gene>
    <name evidence="4" type="ORF">B6N60_03860</name>
</gene>
<accession>A0A975TAR0</accession>
<evidence type="ECO:0000259" key="3">
    <source>
        <dbReference type="PROSITE" id="PS50110"/>
    </source>
</evidence>
<feature type="modified residue" description="4-aspartylphosphate" evidence="2">
    <location>
        <position position="55"/>
    </location>
</feature>